<reference evidence="1" key="1">
    <citation type="submission" date="2023-09" db="EMBL/GenBank/DDBJ databases">
        <title>Acinetobacter soli.</title>
        <authorList>
            <person name="Kim B."/>
            <person name="Kim D."/>
            <person name="Park D."/>
        </authorList>
    </citation>
    <scope>NUCLEOTIDE SEQUENCE</scope>
    <source>
        <strain evidence="1">2023.05</strain>
    </source>
</reference>
<dbReference type="InterPro" id="IPR029044">
    <property type="entry name" value="Nucleotide-diphossugar_trans"/>
</dbReference>
<evidence type="ECO:0000313" key="1">
    <source>
        <dbReference type="EMBL" id="WND06310.1"/>
    </source>
</evidence>
<name>A0AB38YXX0_9GAMM</name>
<dbReference type="GO" id="GO:0000030">
    <property type="term" value="F:mannosyltransferase activity"/>
    <property type="evidence" value="ECO:0007669"/>
    <property type="project" value="TreeGrafter"/>
</dbReference>
<organism evidence="1 2">
    <name type="scientific">Acinetobacter soli</name>
    <dbReference type="NCBI Taxonomy" id="487316"/>
    <lineage>
        <taxon>Bacteria</taxon>
        <taxon>Pseudomonadati</taxon>
        <taxon>Pseudomonadota</taxon>
        <taxon>Gammaproteobacteria</taxon>
        <taxon>Moraxellales</taxon>
        <taxon>Moraxellaceae</taxon>
        <taxon>Acinetobacter</taxon>
    </lineage>
</organism>
<dbReference type="GO" id="GO:0051999">
    <property type="term" value="P:mannosyl-inositol phosphorylceramide biosynthetic process"/>
    <property type="evidence" value="ECO:0007669"/>
    <property type="project" value="TreeGrafter"/>
</dbReference>
<dbReference type="SUPFAM" id="SSF53448">
    <property type="entry name" value="Nucleotide-diphospho-sugar transferases"/>
    <property type="match status" value="1"/>
</dbReference>
<evidence type="ECO:0000313" key="2">
    <source>
        <dbReference type="Proteomes" id="UP001256400"/>
    </source>
</evidence>
<dbReference type="Proteomes" id="UP001256400">
    <property type="component" value="Chromosome"/>
</dbReference>
<sequence>MNKKIKNFLKILRFFILYRTRDIPEYISSEDYINLEKKILKNKFVPKKIWMYWDSLDIPLYIQKIIQKTKLMNPDYELILLNKLTVSEYLKDLDFYDNISLAHKADIIRLKLLYDYGGIWIDTSTIFYKDLSWLNELLDNHNNTNYDCIGYFRDVSTVDRNFPIIENWFLCVPVKNEFIKKWLEALLPLKDLGPDKYFQEISKRSDYDILKQKITTPSYLLAYLAQQIVLRQTDQKYSFYLKKCENDAFYYQERFNWSTDKITNLLTQVKKPKILPPVIKLTNYDRSYLNFIIKYKLYTKHSIIGELLEKNNA</sequence>
<accession>A0AB38YXX0</accession>
<dbReference type="EMBL" id="CP134206">
    <property type="protein sequence ID" value="WND06310.1"/>
    <property type="molecule type" value="Genomic_DNA"/>
</dbReference>
<gene>
    <name evidence="1" type="ORF">RHP80_03930</name>
</gene>
<dbReference type="Gene3D" id="3.90.550.20">
    <property type="match status" value="1"/>
</dbReference>
<dbReference type="GO" id="GO:0016020">
    <property type="term" value="C:membrane"/>
    <property type="evidence" value="ECO:0007669"/>
    <property type="project" value="GOC"/>
</dbReference>
<dbReference type="RefSeq" id="WP_310864866.1">
    <property type="nucleotide sequence ID" value="NZ_CP134206.1"/>
</dbReference>
<protein>
    <submittedName>
        <fullName evidence="1">Capsular polysaccharide synthesis protein</fullName>
    </submittedName>
</protein>
<dbReference type="InterPro" id="IPR008441">
    <property type="entry name" value="AfumC-like_glycosyl_Trfase"/>
</dbReference>
<proteinExistence type="predicted"/>
<dbReference type="InterPro" id="IPR051706">
    <property type="entry name" value="Glycosyltransferase_domain"/>
</dbReference>
<dbReference type="AlphaFoldDB" id="A0AB38YXX0"/>
<dbReference type="PANTHER" id="PTHR32385:SF15">
    <property type="entry name" value="INOSITOL PHOSPHOCERAMIDE MANNOSYLTRANSFERASE 1"/>
    <property type="match status" value="1"/>
</dbReference>
<dbReference type="PANTHER" id="PTHR32385">
    <property type="entry name" value="MANNOSYL PHOSPHORYLINOSITOL CERAMIDE SYNTHASE"/>
    <property type="match status" value="1"/>
</dbReference>
<dbReference type="Pfam" id="PF05704">
    <property type="entry name" value="Caps_synth"/>
    <property type="match status" value="1"/>
</dbReference>